<reference evidence="1" key="1">
    <citation type="submission" date="2021-12" db="EMBL/GenBank/DDBJ databases">
        <title>Convergent genome expansion in fungi linked to evolution of root-endophyte symbiosis.</title>
        <authorList>
            <consortium name="DOE Joint Genome Institute"/>
            <person name="Ke Y.-H."/>
            <person name="Bonito G."/>
            <person name="Liao H.-L."/>
            <person name="Looney B."/>
            <person name="Rojas-Flechas A."/>
            <person name="Nash J."/>
            <person name="Hameed K."/>
            <person name="Schadt C."/>
            <person name="Martin F."/>
            <person name="Crous P.W."/>
            <person name="Miettinen O."/>
            <person name="Magnuson J.K."/>
            <person name="Labbe J."/>
            <person name="Jacobson D."/>
            <person name="Doktycz M.J."/>
            <person name="Veneault-Fourrey C."/>
            <person name="Kuo A."/>
            <person name="Mondo S."/>
            <person name="Calhoun S."/>
            <person name="Riley R."/>
            <person name="Ohm R."/>
            <person name="LaButti K."/>
            <person name="Andreopoulos B."/>
            <person name="Pangilinan J."/>
            <person name="Nolan M."/>
            <person name="Tritt A."/>
            <person name="Clum A."/>
            <person name="Lipzen A."/>
            <person name="Daum C."/>
            <person name="Barry K."/>
            <person name="Grigoriev I.V."/>
            <person name="Vilgalys R."/>
        </authorList>
    </citation>
    <scope>NUCLEOTIDE SEQUENCE</scope>
    <source>
        <strain evidence="1">PMI_201</strain>
    </source>
</reference>
<evidence type="ECO:0000313" key="1">
    <source>
        <dbReference type="EMBL" id="KAH8691231.1"/>
    </source>
</evidence>
<comment type="caution">
    <text evidence="1">The sequence shown here is derived from an EMBL/GenBank/DDBJ whole genome shotgun (WGS) entry which is preliminary data.</text>
</comment>
<dbReference type="EMBL" id="JAJTJA010000012">
    <property type="protein sequence ID" value="KAH8691231.1"/>
    <property type="molecule type" value="Genomic_DNA"/>
</dbReference>
<organism evidence="1 2">
    <name type="scientific">Talaromyces proteolyticus</name>
    <dbReference type="NCBI Taxonomy" id="1131652"/>
    <lineage>
        <taxon>Eukaryota</taxon>
        <taxon>Fungi</taxon>
        <taxon>Dikarya</taxon>
        <taxon>Ascomycota</taxon>
        <taxon>Pezizomycotina</taxon>
        <taxon>Eurotiomycetes</taxon>
        <taxon>Eurotiomycetidae</taxon>
        <taxon>Eurotiales</taxon>
        <taxon>Trichocomaceae</taxon>
        <taxon>Talaromyces</taxon>
        <taxon>Talaromyces sect. Bacilispori</taxon>
    </lineage>
</organism>
<keyword evidence="2" id="KW-1185">Reference proteome</keyword>
<dbReference type="Proteomes" id="UP001201262">
    <property type="component" value="Unassembled WGS sequence"/>
</dbReference>
<proteinExistence type="predicted"/>
<name>A0AAD4KKA6_9EURO</name>
<accession>A0AAD4KKA6</accession>
<evidence type="ECO:0000313" key="2">
    <source>
        <dbReference type="Proteomes" id="UP001201262"/>
    </source>
</evidence>
<dbReference type="GeneID" id="70240362"/>
<protein>
    <submittedName>
        <fullName evidence="1">Uncharacterized protein</fullName>
    </submittedName>
</protein>
<sequence>QDQIKHILQDVSCLMDLSIEHINRLRGVTEAPFAIDKFQVSMADYCEWLSILGDDIRGIELDGQRQRLVFKECPGAMHEIAVDVVREFLLQPLRDRLNAVTQSHHSLMGSKMTLLYNGHDSSFKLPDASLKHSESDPPIVVLEDAFAETTRDLINDARRWLAGGS</sequence>
<dbReference type="AlphaFoldDB" id="A0AAD4KKA6"/>
<gene>
    <name evidence="1" type="ORF">BGW36DRAFT_261421</name>
</gene>
<feature type="non-terminal residue" evidence="1">
    <location>
        <position position="1"/>
    </location>
</feature>
<feature type="non-terminal residue" evidence="1">
    <location>
        <position position="165"/>
    </location>
</feature>
<dbReference type="RefSeq" id="XP_046067323.1">
    <property type="nucleotide sequence ID" value="XM_046210075.1"/>
</dbReference>